<evidence type="ECO:0000256" key="1">
    <source>
        <dbReference type="SAM" id="SignalP"/>
    </source>
</evidence>
<dbReference type="SUPFAM" id="SSF48695">
    <property type="entry name" value="Multiheme cytochromes"/>
    <property type="match status" value="1"/>
</dbReference>
<reference evidence="3" key="1">
    <citation type="journal article" date="2019" name="Int. J. Syst. Evol. Microbiol.">
        <title>The Global Catalogue of Microorganisms (GCM) 10K type strain sequencing project: providing services to taxonomists for standard genome sequencing and annotation.</title>
        <authorList>
            <consortium name="The Broad Institute Genomics Platform"/>
            <consortium name="The Broad Institute Genome Sequencing Center for Infectious Disease"/>
            <person name="Wu L."/>
            <person name="Ma J."/>
        </authorList>
    </citation>
    <scope>NUCLEOTIDE SEQUENCE [LARGE SCALE GENOMIC DNA]</scope>
    <source>
        <strain evidence="3">CCUG 30340</strain>
    </source>
</reference>
<name>A0ABV9QW75_9GAMM</name>
<accession>A0ABV9QW75</accession>
<keyword evidence="3" id="KW-1185">Reference proteome</keyword>
<sequence length="380" mass="41555">MTLFAAVSFAALLAGCARAPQPVHFFAEGKPPRLSDWHLVEARDGRLAPNADVVPYDLNTPLFSDYAHKFRTVWMPKGAPAKYDAEGPFDFPVGTVLSKTFYYPRAANEARASKAVARTYDTADDFAAGSGNAALDLSKVRLIETRLLVRREQGWEAIPYVWNAAQTEAELARTGDAIPLELVDDQNQHEGFTYVVPNENQCAGCHVANVKAKRLEPLGPKARHLNREYAYADGKREQLASWSEKGYLSGVPAADVPRDADWHDPAQPLDTRARAYLDVNCSQCHSPTGPANTTALDLRSAATDLRRLGVCKPPVAAGRGTGDRLLDIVPGKPDESILLYRMLSDEPGVMMPEMGRDTTHREGVDLIRQWIAAMPGSCGA</sequence>
<dbReference type="RefSeq" id="WP_380021579.1">
    <property type="nucleotide sequence ID" value="NZ_JBHSHD010000010.1"/>
</dbReference>
<keyword evidence="1" id="KW-0732">Signal</keyword>
<feature type="chain" id="PRO_5047303790" evidence="1">
    <location>
        <begin position="20"/>
        <end position="380"/>
    </location>
</feature>
<evidence type="ECO:0000313" key="2">
    <source>
        <dbReference type="EMBL" id="MFC4821295.1"/>
    </source>
</evidence>
<protein>
    <submittedName>
        <fullName evidence="2">SO2930 family diheme c-type cytochrome</fullName>
    </submittedName>
</protein>
<feature type="signal peptide" evidence="1">
    <location>
        <begin position="1"/>
        <end position="19"/>
    </location>
</feature>
<comment type="caution">
    <text evidence="2">The sequence shown here is derived from an EMBL/GenBank/DDBJ whole genome shotgun (WGS) entry which is preliminary data.</text>
</comment>
<evidence type="ECO:0000313" key="3">
    <source>
        <dbReference type="Proteomes" id="UP001595886"/>
    </source>
</evidence>
<dbReference type="Proteomes" id="UP001595886">
    <property type="component" value="Unassembled WGS sequence"/>
</dbReference>
<dbReference type="InterPro" id="IPR036280">
    <property type="entry name" value="Multihaem_cyt_sf"/>
</dbReference>
<dbReference type="EMBL" id="JBHSHD010000010">
    <property type="protein sequence ID" value="MFC4821295.1"/>
    <property type="molecule type" value="Genomic_DNA"/>
</dbReference>
<gene>
    <name evidence="2" type="ORF">ACFO6Q_13255</name>
</gene>
<dbReference type="InterPro" id="IPR022269">
    <property type="entry name" value="SO_2930-like_C"/>
</dbReference>
<dbReference type="NCBIfam" id="TIGR03806">
    <property type="entry name" value="chp_HNE_0200"/>
    <property type="match status" value="1"/>
</dbReference>
<proteinExistence type="predicted"/>
<organism evidence="2 3">
    <name type="scientific">Dokdonella ginsengisoli</name>
    <dbReference type="NCBI Taxonomy" id="363846"/>
    <lineage>
        <taxon>Bacteria</taxon>
        <taxon>Pseudomonadati</taxon>
        <taxon>Pseudomonadota</taxon>
        <taxon>Gammaproteobacteria</taxon>
        <taxon>Lysobacterales</taxon>
        <taxon>Rhodanobacteraceae</taxon>
        <taxon>Dokdonella</taxon>
    </lineage>
</organism>